<feature type="region of interest" description="Disordered" evidence="3">
    <location>
        <begin position="394"/>
        <end position="445"/>
    </location>
</feature>
<protein>
    <submittedName>
        <fullName evidence="5">Uncharacterized RNA-binding protein C328.05</fullName>
    </submittedName>
</protein>
<dbReference type="CDD" id="cd00590">
    <property type="entry name" value="RRM_SF"/>
    <property type="match status" value="1"/>
</dbReference>
<feature type="region of interest" description="Disordered" evidence="3">
    <location>
        <begin position="1"/>
        <end position="105"/>
    </location>
</feature>
<evidence type="ECO:0000313" key="5">
    <source>
        <dbReference type="EMBL" id="CAB9509256.1"/>
    </source>
</evidence>
<dbReference type="GO" id="GO:1990904">
    <property type="term" value="C:ribonucleoprotein complex"/>
    <property type="evidence" value="ECO:0007669"/>
    <property type="project" value="TreeGrafter"/>
</dbReference>
<keyword evidence="6" id="KW-1185">Reference proteome</keyword>
<name>A0A9N8DV29_9STRA</name>
<feature type="compositionally biased region" description="Gly residues" evidence="3">
    <location>
        <begin position="199"/>
        <end position="208"/>
    </location>
</feature>
<evidence type="ECO:0000256" key="1">
    <source>
        <dbReference type="ARBA" id="ARBA00022884"/>
    </source>
</evidence>
<feature type="domain" description="RRM" evidence="4">
    <location>
        <begin position="223"/>
        <end position="300"/>
    </location>
</feature>
<feature type="compositionally biased region" description="Basic and acidic residues" evidence="3">
    <location>
        <begin position="1"/>
        <end position="11"/>
    </location>
</feature>
<keyword evidence="1 2" id="KW-0694">RNA-binding</keyword>
<dbReference type="SMART" id="SM00360">
    <property type="entry name" value="RRM"/>
    <property type="match status" value="4"/>
</dbReference>
<evidence type="ECO:0000256" key="2">
    <source>
        <dbReference type="PROSITE-ProRule" id="PRU00176"/>
    </source>
</evidence>
<feature type="compositionally biased region" description="Basic and acidic residues" evidence="3">
    <location>
        <begin position="65"/>
        <end position="81"/>
    </location>
</feature>
<sequence>MKGDGNAKTEENSTDTAAAPEPVAATTEEEKTSTPPEDSAEETPPPTTENAAGKDTDNSNNNSSSEERIRGGGKVSNDRGGRNARRHQPYNNNNNNSNNNERMQDGDRSCRVYVGNLSWNVSWQDLKDHMKSTGLEVARANIMTTPDGRSKGCGIVEFTNPEGAQQAVNTLNDTELQGRNIFVREDREDRNGPGPSGNSRGGGGGSTGSGQHRFTPGAQSQSRRVYVGNLSWDVRWQDLKDHMRQAGEVLHAEVICENNGRSKGCGIVEFSTAPEAQEAIAKLTDSQLKGRLIFVREDRETSSGGASGFQGHRSDNSSVYVWNLSYETSWQDLKDHMRKAGNVDQATILSDSQGNSIGCAVVVYQRPQEAARAIRELQNSELHGRDIYLREDRNHGAVGGGRHHGGDRGGHGHHHHHGGRGGHRGGGRGHGGGGRGHGDDDKGNNHGHGGGFLLFVNNLSYETSWQDLKDHFRQCGDVERAEVMTNAEGRSKGFGTVRFMKEKEAEAAIERLNGQELQGRTLEVRYDNKQR</sequence>
<dbReference type="Pfam" id="PF00076">
    <property type="entry name" value="RRM_1"/>
    <property type="match status" value="4"/>
</dbReference>
<dbReference type="OrthoDB" id="272703at2759"/>
<dbReference type="FunFam" id="3.30.70.330:FF:000362">
    <property type="entry name" value="GBP2p Poly(A+) RNA-binding protein"/>
    <property type="match status" value="1"/>
</dbReference>
<dbReference type="InterPro" id="IPR000504">
    <property type="entry name" value="RRM_dom"/>
</dbReference>
<feature type="domain" description="RRM" evidence="4">
    <location>
        <begin position="110"/>
        <end position="188"/>
    </location>
</feature>
<dbReference type="InterPro" id="IPR035979">
    <property type="entry name" value="RBD_domain_sf"/>
</dbReference>
<evidence type="ECO:0000259" key="4">
    <source>
        <dbReference type="PROSITE" id="PS50102"/>
    </source>
</evidence>
<evidence type="ECO:0000256" key="3">
    <source>
        <dbReference type="SAM" id="MobiDB-lite"/>
    </source>
</evidence>
<dbReference type="PROSITE" id="PS50102">
    <property type="entry name" value="RRM"/>
    <property type="match status" value="4"/>
</dbReference>
<feature type="compositionally biased region" description="Basic and acidic residues" evidence="3">
    <location>
        <begin position="182"/>
        <end position="191"/>
    </location>
</feature>
<dbReference type="FunFam" id="3.30.70.330:FF:000034">
    <property type="entry name" value="heterogeneous nuclear ribonucleoprotein M isoform X1"/>
    <property type="match status" value="1"/>
</dbReference>
<evidence type="ECO:0000313" key="6">
    <source>
        <dbReference type="Proteomes" id="UP001153069"/>
    </source>
</evidence>
<proteinExistence type="predicted"/>
<feature type="domain" description="RRM" evidence="4">
    <location>
        <begin position="452"/>
        <end position="529"/>
    </location>
</feature>
<feature type="region of interest" description="Disordered" evidence="3">
    <location>
        <begin position="175"/>
        <end position="222"/>
    </location>
</feature>
<dbReference type="PANTHER" id="PTHR23003:SF3">
    <property type="entry name" value="FI21236P1-RELATED"/>
    <property type="match status" value="1"/>
</dbReference>
<dbReference type="PANTHER" id="PTHR23003">
    <property type="entry name" value="RNA RECOGNITION MOTIF RRM DOMAIN CONTAINING PROTEIN"/>
    <property type="match status" value="1"/>
</dbReference>
<feature type="compositionally biased region" description="Low complexity" evidence="3">
    <location>
        <begin position="14"/>
        <end position="26"/>
    </location>
</feature>
<dbReference type="GO" id="GO:0003729">
    <property type="term" value="F:mRNA binding"/>
    <property type="evidence" value="ECO:0007669"/>
    <property type="project" value="TreeGrafter"/>
</dbReference>
<feature type="domain" description="RRM" evidence="4">
    <location>
        <begin position="317"/>
        <end position="394"/>
    </location>
</feature>
<feature type="compositionally biased region" description="Basic residues" evidence="3">
    <location>
        <begin position="411"/>
        <end position="427"/>
    </location>
</feature>
<dbReference type="SUPFAM" id="SSF54928">
    <property type="entry name" value="RNA-binding domain, RBD"/>
    <property type="match status" value="3"/>
</dbReference>
<organism evidence="5 6">
    <name type="scientific">Seminavis robusta</name>
    <dbReference type="NCBI Taxonomy" id="568900"/>
    <lineage>
        <taxon>Eukaryota</taxon>
        <taxon>Sar</taxon>
        <taxon>Stramenopiles</taxon>
        <taxon>Ochrophyta</taxon>
        <taxon>Bacillariophyta</taxon>
        <taxon>Bacillariophyceae</taxon>
        <taxon>Bacillariophycidae</taxon>
        <taxon>Naviculales</taxon>
        <taxon>Naviculaceae</taxon>
        <taxon>Seminavis</taxon>
    </lineage>
</organism>
<dbReference type="Gene3D" id="3.30.70.330">
    <property type="match status" value="4"/>
</dbReference>
<reference evidence="5" key="1">
    <citation type="submission" date="2020-06" db="EMBL/GenBank/DDBJ databases">
        <authorList>
            <consortium name="Plant Systems Biology data submission"/>
        </authorList>
    </citation>
    <scope>NUCLEOTIDE SEQUENCE</scope>
    <source>
        <strain evidence="5">D6</strain>
    </source>
</reference>
<dbReference type="AlphaFoldDB" id="A0A9N8DV29"/>
<dbReference type="InterPro" id="IPR050374">
    <property type="entry name" value="RRT5_SRSF_SR"/>
</dbReference>
<dbReference type="InterPro" id="IPR012677">
    <property type="entry name" value="Nucleotide-bd_a/b_plait_sf"/>
</dbReference>
<dbReference type="Proteomes" id="UP001153069">
    <property type="component" value="Unassembled WGS sequence"/>
</dbReference>
<feature type="compositionally biased region" description="Low complexity" evidence="3">
    <location>
        <begin position="91"/>
        <end position="100"/>
    </location>
</feature>
<accession>A0A9N8DV29</accession>
<comment type="caution">
    <text evidence="5">The sequence shown here is derived from an EMBL/GenBank/DDBJ whole genome shotgun (WGS) entry which is preliminary data.</text>
</comment>
<gene>
    <name evidence="5" type="ORF">SEMRO_382_G130960.1</name>
</gene>
<dbReference type="GO" id="GO:0005737">
    <property type="term" value="C:cytoplasm"/>
    <property type="evidence" value="ECO:0007669"/>
    <property type="project" value="TreeGrafter"/>
</dbReference>
<dbReference type="EMBL" id="CAICTM010000381">
    <property type="protein sequence ID" value="CAB9509256.1"/>
    <property type="molecule type" value="Genomic_DNA"/>
</dbReference>
<dbReference type="GO" id="GO:0005634">
    <property type="term" value="C:nucleus"/>
    <property type="evidence" value="ECO:0007669"/>
    <property type="project" value="TreeGrafter"/>
</dbReference>